<evidence type="ECO:0000256" key="6">
    <source>
        <dbReference type="ARBA" id="ARBA00023136"/>
    </source>
</evidence>
<dbReference type="GO" id="GO:0016887">
    <property type="term" value="F:ATP hydrolysis activity"/>
    <property type="evidence" value="ECO:0007669"/>
    <property type="project" value="InterPro"/>
</dbReference>
<feature type="domain" description="ABC transmembrane type-2" evidence="9">
    <location>
        <begin position="463"/>
        <end position="692"/>
    </location>
</feature>
<dbReference type="Pfam" id="PF12698">
    <property type="entry name" value="ABC2_membrane_3"/>
    <property type="match status" value="1"/>
</dbReference>
<dbReference type="InterPro" id="IPR047817">
    <property type="entry name" value="ABC2_TM_bact-type"/>
</dbReference>
<dbReference type="InterPro" id="IPR003593">
    <property type="entry name" value="AAA+_ATPase"/>
</dbReference>
<keyword evidence="3" id="KW-0547">Nucleotide-binding</keyword>
<dbReference type="AlphaFoldDB" id="T1J8M5"/>
<dbReference type="SUPFAM" id="SSF52540">
    <property type="entry name" value="P-loop containing nucleoside triphosphate hydrolases"/>
    <property type="match status" value="1"/>
</dbReference>
<dbReference type="STRING" id="126957.T1J8M5"/>
<keyword evidence="6 7" id="KW-0472">Membrane</keyword>
<dbReference type="EMBL" id="JH431957">
    <property type="status" value="NOT_ANNOTATED_CDS"/>
    <property type="molecule type" value="Genomic_DNA"/>
</dbReference>
<reference evidence="11" key="1">
    <citation type="submission" date="2011-05" db="EMBL/GenBank/DDBJ databases">
        <authorList>
            <person name="Richards S.R."/>
            <person name="Qu J."/>
            <person name="Jiang H."/>
            <person name="Jhangiani S.N."/>
            <person name="Agravi P."/>
            <person name="Goodspeed R."/>
            <person name="Gross S."/>
            <person name="Mandapat C."/>
            <person name="Jackson L."/>
            <person name="Mathew T."/>
            <person name="Pu L."/>
            <person name="Thornton R."/>
            <person name="Saada N."/>
            <person name="Wilczek-Boney K.B."/>
            <person name="Lee S."/>
            <person name="Kovar C."/>
            <person name="Wu Y."/>
            <person name="Scherer S.E."/>
            <person name="Worley K.C."/>
            <person name="Muzny D.M."/>
            <person name="Gibbs R."/>
        </authorList>
    </citation>
    <scope>NUCLEOTIDE SEQUENCE</scope>
    <source>
        <strain evidence="11">Brora</strain>
    </source>
</reference>
<name>T1J8M5_STRMM</name>
<keyword evidence="11" id="KW-1185">Reference proteome</keyword>
<dbReference type="EnsemblMetazoa" id="SMAR010060-RA">
    <property type="protein sequence ID" value="SMAR010060-PA"/>
    <property type="gene ID" value="SMAR010060"/>
</dbReference>
<dbReference type="GO" id="GO:0016020">
    <property type="term" value="C:membrane"/>
    <property type="evidence" value="ECO:0007669"/>
    <property type="project" value="UniProtKB-SubCell"/>
</dbReference>
<reference evidence="10" key="2">
    <citation type="submission" date="2015-02" db="UniProtKB">
        <authorList>
            <consortium name="EnsemblMetazoa"/>
        </authorList>
    </citation>
    <scope>IDENTIFICATION</scope>
</reference>
<dbReference type="GO" id="GO:0140359">
    <property type="term" value="F:ABC-type transporter activity"/>
    <property type="evidence" value="ECO:0007669"/>
    <property type="project" value="InterPro"/>
</dbReference>
<dbReference type="GO" id="GO:0005524">
    <property type="term" value="F:ATP binding"/>
    <property type="evidence" value="ECO:0007669"/>
    <property type="project" value="UniProtKB-KW"/>
</dbReference>
<feature type="transmembrane region" description="Helical" evidence="7">
    <location>
        <begin position="577"/>
        <end position="598"/>
    </location>
</feature>
<dbReference type="PANTHER" id="PTHR43038">
    <property type="entry name" value="ATP-BINDING CASSETTE, SUB-FAMILY H, MEMBER 1"/>
    <property type="match status" value="1"/>
</dbReference>
<dbReference type="HOGENOM" id="CLU_014367_1_0_1"/>
<organism evidence="10 11">
    <name type="scientific">Strigamia maritima</name>
    <name type="common">European centipede</name>
    <name type="synonym">Geophilus maritimus</name>
    <dbReference type="NCBI Taxonomy" id="126957"/>
    <lineage>
        <taxon>Eukaryota</taxon>
        <taxon>Metazoa</taxon>
        <taxon>Ecdysozoa</taxon>
        <taxon>Arthropoda</taxon>
        <taxon>Myriapoda</taxon>
        <taxon>Chilopoda</taxon>
        <taxon>Pleurostigmophora</taxon>
        <taxon>Geophilomorpha</taxon>
        <taxon>Linotaeniidae</taxon>
        <taxon>Strigamia</taxon>
    </lineage>
</organism>
<dbReference type="CDD" id="cd03230">
    <property type="entry name" value="ABC_DR_subfamily_A"/>
    <property type="match status" value="1"/>
</dbReference>
<accession>T1J8M5</accession>
<evidence type="ECO:0000256" key="5">
    <source>
        <dbReference type="ARBA" id="ARBA00022989"/>
    </source>
</evidence>
<feature type="transmembrane region" description="Helical" evidence="7">
    <location>
        <begin position="495"/>
        <end position="522"/>
    </location>
</feature>
<evidence type="ECO:0000256" key="2">
    <source>
        <dbReference type="ARBA" id="ARBA00022692"/>
    </source>
</evidence>
<evidence type="ECO:0000259" key="8">
    <source>
        <dbReference type="PROSITE" id="PS50893"/>
    </source>
</evidence>
<proteinExistence type="predicted"/>
<dbReference type="Pfam" id="PF00005">
    <property type="entry name" value="ABC_tran"/>
    <property type="match status" value="1"/>
</dbReference>
<evidence type="ECO:0000313" key="10">
    <source>
        <dbReference type="EnsemblMetazoa" id="SMAR010060-PA"/>
    </source>
</evidence>
<evidence type="ECO:0000256" key="1">
    <source>
        <dbReference type="ARBA" id="ARBA00004141"/>
    </source>
</evidence>
<evidence type="ECO:0000259" key="9">
    <source>
        <dbReference type="PROSITE" id="PS51012"/>
    </source>
</evidence>
<dbReference type="PROSITE" id="PS50893">
    <property type="entry name" value="ABC_TRANSPORTER_2"/>
    <property type="match status" value="1"/>
</dbReference>
<dbReference type="PROSITE" id="PS51012">
    <property type="entry name" value="ABC_TM2"/>
    <property type="match status" value="1"/>
</dbReference>
<feature type="transmembrane region" description="Helical" evidence="7">
    <location>
        <begin position="605"/>
        <end position="627"/>
    </location>
</feature>
<dbReference type="eggNOG" id="KOG0059">
    <property type="taxonomic scope" value="Eukaryota"/>
</dbReference>
<sequence>MYLKNAVITILVIMANDSSRNVAVSLQKVNSSYGIGTSKTQVLYDVNLNVIQGTIFGLLGPSGCGKTTLLKCVIARLKPDKGTVSVFNRSPGSIASKIPGSAVGYMPQELAVYQDLTINETMFFFGHLHHMKKQDVKSRIEILLEFLNLPRTQKTINDHSGGEQRRVSLAIALLHQPPLLILDEPTVGVDPILRKNIWNYLVKITSNENVTVIITTHYIEEARHANKIGLMINGSILAQDDPTSLLNQFNVSTIEDVFLLLCEKKLANDHDEKTNSAYRKLTDDSDEIFYQNNSGQQTIHQQHKFRNIKQYFPSLTRMNALITLNLTKMWRNYFFSGFKSSNSDRYFFLSAGTDPKYLNVAVFNQDTILGPRYLHYIDNKTIIQVSVDSIHKGEELVREGKAWAVLTILPNFTTALMARFISQKNLSRNMLQAGTVYIRHDNTDQIITYGLQNAFYTAFNNFANDVIYELDKTMKIPTIPVKFGDPIYGPVQGRFIEYITCGLLVAIVFFMAVCLTATSFILDKKEGLLERIYISGASASEVLIGHIIPQCGLIVFQTTIILLLTTQVFEVENKGNAGLLILLVFFQGFCGITCGYFISTISNDIPAALMIAFGCYLPLSYTSGSLWPLEGMPPLVQTITQFQPLTLPNDALRWILSHGRDITFFPVWIGFVVTLAWSFFFIILSVLVMRFKK</sequence>
<dbReference type="Proteomes" id="UP000014500">
    <property type="component" value="Unassembled WGS sequence"/>
</dbReference>
<dbReference type="InterPro" id="IPR003439">
    <property type="entry name" value="ABC_transporter-like_ATP-bd"/>
</dbReference>
<feature type="transmembrane region" description="Helical" evidence="7">
    <location>
        <begin position="667"/>
        <end position="689"/>
    </location>
</feature>
<evidence type="ECO:0000256" key="4">
    <source>
        <dbReference type="ARBA" id="ARBA00022840"/>
    </source>
</evidence>
<evidence type="ECO:0000313" key="11">
    <source>
        <dbReference type="Proteomes" id="UP000014500"/>
    </source>
</evidence>
<dbReference type="SMART" id="SM00382">
    <property type="entry name" value="AAA"/>
    <property type="match status" value="1"/>
</dbReference>
<dbReference type="PANTHER" id="PTHR43038:SF3">
    <property type="entry name" value="ABC TRANSPORTER G FAMILY MEMBER 20 ISOFORM X1"/>
    <property type="match status" value="1"/>
</dbReference>
<dbReference type="Gene3D" id="3.40.50.300">
    <property type="entry name" value="P-loop containing nucleotide triphosphate hydrolases"/>
    <property type="match status" value="1"/>
</dbReference>
<feature type="domain" description="ABC transporter" evidence="8">
    <location>
        <begin position="24"/>
        <end position="258"/>
    </location>
</feature>
<evidence type="ECO:0000256" key="3">
    <source>
        <dbReference type="ARBA" id="ARBA00022741"/>
    </source>
</evidence>
<dbReference type="InterPro" id="IPR013525">
    <property type="entry name" value="ABC2_TM"/>
</dbReference>
<protein>
    <submittedName>
        <fullName evidence="10">Uncharacterized protein</fullName>
    </submittedName>
</protein>
<keyword evidence="5 7" id="KW-1133">Transmembrane helix</keyword>
<dbReference type="OMA" id="ANDHDEK"/>
<keyword evidence="4" id="KW-0067">ATP-binding</keyword>
<feature type="transmembrane region" description="Helical" evidence="7">
    <location>
        <begin position="543"/>
        <end position="565"/>
    </location>
</feature>
<dbReference type="InterPro" id="IPR027417">
    <property type="entry name" value="P-loop_NTPase"/>
</dbReference>
<dbReference type="PhylomeDB" id="T1J8M5"/>
<comment type="subcellular location">
    <subcellularLocation>
        <location evidence="1">Membrane</location>
        <topology evidence="1">Multi-pass membrane protein</topology>
    </subcellularLocation>
</comment>
<evidence type="ECO:0000256" key="7">
    <source>
        <dbReference type="SAM" id="Phobius"/>
    </source>
</evidence>
<keyword evidence="2 7" id="KW-0812">Transmembrane</keyword>